<dbReference type="GO" id="GO:0016787">
    <property type="term" value="F:hydrolase activity"/>
    <property type="evidence" value="ECO:0007669"/>
    <property type="project" value="UniProtKB-KW"/>
</dbReference>
<evidence type="ECO:0000256" key="6">
    <source>
        <dbReference type="ARBA" id="ARBA00022884"/>
    </source>
</evidence>
<dbReference type="Pfam" id="PF07927">
    <property type="entry name" value="HicA_toxin"/>
    <property type="match status" value="1"/>
</dbReference>
<organism evidence="8 9">
    <name type="scientific">Cupriavidus pauculus</name>
    <dbReference type="NCBI Taxonomy" id="82633"/>
    <lineage>
        <taxon>Bacteria</taxon>
        <taxon>Pseudomonadati</taxon>
        <taxon>Pseudomonadota</taxon>
        <taxon>Betaproteobacteria</taxon>
        <taxon>Burkholderiales</taxon>
        <taxon>Burkholderiaceae</taxon>
        <taxon>Cupriavidus</taxon>
    </lineage>
</organism>
<keyword evidence="3" id="KW-0540">Nuclease</keyword>
<dbReference type="Proteomes" id="UP000322822">
    <property type="component" value="Chromosome 1"/>
</dbReference>
<accession>A0A5P2GZD6</accession>
<sequence>MKYSEFRRWLARQGATFEKHKAGSSHYRVTLNGKTTIFPDHGAREIGTGLVEAIKKQLGIK</sequence>
<evidence type="ECO:0000256" key="2">
    <source>
        <dbReference type="ARBA" id="ARBA00022649"/>
    </source>
</evidence>
<dbReference type="SUPFAM" id="SSF54786">
    <property type="entry name" value="YcfA/nrd intein domain"/>
    <property type="match status" value="1"/>
</dbReference>
<proteinExistence type="inferred from homology"/>
<evidence type="ECO:0000256" key="1">
    <source>
        <dbReference type="ARBA" id="ARBA00006620"/>
    </source>
</evidence>
<dbReference type="Gene3D" id="3.30.920.30">
    <property type="entry name" value="Hypothetical protein"/>
    <property type="match status" value="1"/>
</dbReference>
<dbReference type="InterPro" id="IPR038570">
    <property type="entry name" value="HicA_sf"/>
</dbReference>
<keyword evidence="5" id="KW-0378">Hydrolase</keyword>
<dbReference type="RefSeq" id="WP_150371085.1">
    <property type="nucleotide sequence ID" value="NZ_CP044065.1"/>
</dbReference>
<dbReference type="InterPro" id="IPR012933">
    <property type="entry name" value="HicA_mRNA_interferase"/>
</dbReference>
<evidence type="ECO:0000256" key="4">
    <source>
        <dbReference type="ARBA" id="ARBA00022759"/>
    </source>
</evidence>
<dbReference type="GO" id="GO:0003729">
    <property type="term" value="F:mRNA binding"/>
    <property type="evidence" value="ECO:0007669"/>
    <property type="project" value="InterPro"/>
</dbReference>
<evidence type="ECO:0000256" key="7">
    <source>
        <dbReference type="ARBA" id="ARBA00023016"/>
    </source>
</evidence>
<reference evidence="8 9" key="1">
    <citation type="submission" date="2019-09" db="EMBL/GenBank/DDBJ databases">
        <title>FDA dAtabase for Regulatory Grade micrObial Sequences (FDA-ARGOS): Supporting development and validation of Infectious Disease Dx tests.</title>
        <authorList>
            <person name="Sciortino C."/>
            <person name="Tallon L."/>
            <person name="Sadzewicz L."/>
            <person name="Vavikolanu K."/>
            <person name="Mehta A."/>
            <person name="Aluvathingal J."/>
            <person name="Nadendla S."/>
            <person name="Nandy P."/>
            <person name="Geyer C."/>
            <person name="Yan Y."/>
            <person name="Sichtig H."/>
        </authorList>
    </citation>
    <scope>NUCLEOTIDE SEQUENCE [LARGE SCALE GENOMIC DNA]</scope>
    <source>
        <strain evidence="8 9">FDAARGOS_664</strain>
    </source>
</reference>
<keyword evidence="7" id="KW-0346">Stress response</keyword>
<evidence type="ECO:0000313" key="8">
    <source>
        <dbReference type="EMBL" id="QET01012.1"/>
    </source>
</evidence>
<comment type="similarity">
    <text evidence="1">Belongs to the HicA mRNA interferase family.</text>
</comment>
<dbReference type="GO" id="GO:0004519">
    <property type="term" value="F:endonuclease activity"/>
    <property type="evidence" value="ECO:0007669"/>
    <property type="project" value="UniProtKB-KW"/>
</dbReference>
<protein>
    <submittedName>
        <fullName evidence="8">Type II toxin-antitoxin system HicA family toxin</fullName>
    </submittedName>
</protein>
<gene>
    <name evidence="8" type="ORF">FOB72_02500</name>
</gene>
<evidence type="ECO:0000256" key="5">
    <source>
        <dbReference type="ARBA" id="ARBA00022801"/>
    </source>
</evidence>
<evidence type="ECO:0000313" key="9">
    <source>
        <dbReference type="Proteomes" id="UP000322822"/>
    </source>
</evidence>
<dbReference type="AlphaFoldDB" id="A0A5P2GZD6"/>
<keyword evidence="2" id="KW-1277">Toxin-antitoxin system</keyword>
<keyword evidence="4" id="KW-0255">Endonuclease</keyword>
<dbReference type="OrthoDB" id="6699594at2"/>
<evidence type="ECO:0000256" key="3">
    <source>
        <dbReference type="ARBA" id="ARBA00022722"/>
    </source>
</evidence>
<keyword evidence="6" id="KW-0694">RNA-binding</keyword>
<name>A0A5P2GZD6_9BURK</name>
<dbReference type="EMBL" id="CP044065">
    <property type="protein sequence ID" value="QET01012.1"/>
    <property type="molecule type" value="Genomic_DNA"/>
</dbReference>